<protein>
    <submittedName>
        <fullName evidence="4">Uncharacterized protein</fullName>
    </submittedName>
</protein>
<dbReference type="EMBL" id="JBBNAE010000005">
    <property type="protein sequence ID" value="KAK9124803.1"/>
    <property type="molecule type" value="Genomic_DNA"/>
</dbReference>
<keyword evidence="2" id="KW-1133">Transmembrane helix</keyword>
<keyword evidence="3" id="KW-0732">Signal</keyword>
<reference evidence="4 5" key="1">
    <citation type="submission" date="2024-01" db="EMBL/GenBank/DDBJ databases">
        <title>Genome assemblies of Stephania.</title>
        <authorList>
            <person name="Yang L."/>
        </authorList>
    </citation>
    <scope>NUCLEOTIDE SEQUENCE [LARGE SCALE GENOMIC DNA]</scope>
    <source>
        <strain evidence="4">QJT</strain>
        <tissue evidence="4">Leaf</tissue>
    </source>
</reference>
<dbReference type="InterPro" id="IPR010605">
    <property type="entry name" value="DUF1191"/>
</dbReference>
<feature type="region of interest" description="Disordered" evidence="1">
    <location>
        <begin position="238"/>
        <end position="259"/>
    </location>
</feature>
<evidence type="ECO:0000313" key="5">
    <source>
        <dbReference type="Proteomes" id="UP001417504"/>
    </source>
</evidence>
<proteinExistence type="predicted"/>
<dbReference type="Proteomes" id="UP001417504">
    <property type="component" value="Unassembled WGS sequence"/>
</dbReference>
<feature type="signal peptide" evidence="3">
    <location>
        <begin position="1"/>
        <end position="28"/>
    </location>
</feature>
<dbReference type="PANTHER" id="PTHR33512:SF14">
    <property type="entry name" value="EXPRESSED PROTEIN"/>
    <property type="match status" value="1"/>
</dbReference>
<keyword evidence="5" id="KW-1185">Reference proteome</keyword>
<gene>
    <name evidence="4" type="ORF">Sjap_014405</name>
</gene>
<organism evidence="4 5">
    <name type="scientific">Stephania japonica</name>
    <dbReference type="NCBI Taxonomy" id="461633"/>
    <lineage>
        <taxon>Eukaryota</taxon>
        <taxon>Viridiplantae</taxon>
        <taxon>Streptophyta</taxon>
        <taxon>Embryophyta</taxon>
        <taxon>Tracheophyta</taxon>
        <taxon>Spermatophyta</taxon>
        <taxon>Magnoliopsida</taxon>
        <taxon>Ranunculales</taxon>
        <taxon>Menispermaceae</taxon>
        <taxon>Menispermoideae</taxon>
        <taxon>Cissampelideae</taxon>
        <taxon>Stephania</taxon>
    </lineage>
</organism>
<feature type="chain" id="PRO_5042930077" evidence="3">
    <location>
        <begin position="29"/>
        <end position="337"/>
    </location>
</feature>
<evidence type="ECO:0000256" key="1">
    <source>
        <dbReference type="SAM" id="MobiDB-lite"/>
    </source>
</evidence>
<name>A0AAP0J1M2_9MAGN</name>
<dbReference type="GO" id="GO:0016020">
    <property type="term" value="C:membrane"/>
    <property type="evidence" value="ECO:0007669"/>
    <property type="project" value="TreeGrafter"/>
</dbReference>
<evidence type="ECO:0000313" key="4">
    <source>
        <dbReference type="EMBL" id="KAK9124803.1"/>
    </source>
</evidence>
<feature type="transmembrane region" description="Helical" evidence="2">
    <location>
        <begin position="266"/>
        <end position="287"/>
    </location>
</feature>
<accession>A0AAP0J1M2</accession>
<keyword evidence="2" id="KW-0812">Transmembrane</keyword>
<dbReference type="AlphaFoldDB" id="A0AAP0J1M2"/>
<evidence type="ECO:0000256" key="2">
    <source>
        <dbReference type="SAM" id="Phobius"/>
    </source>
</evidence>
<sequence>MGLLIRRGLSVLLLLSFLWILWSTELRAQSPSSTTTPARALDALLQDYAYMAFVRPRTITGTPYDGEPPSNLTGIKLSAMRLRSGSLRSRGVSSYKEFQIPTGVVEEPYVERLALVYQNLGNWSLVYYPLPGYTYLAPVLGLLAYDASNLSATNIPELDIRASKEPILISFPLLELPPSSSSSSSSSSPPPPSSSRAKCVWFDLRGFPLFSNVVADNMCSTTQQGHFSIVVESTAPSPALVAPPPPKGPPAGEGGGEKDKSKVWKIVGSVVGGFVMLVLLVVLVFWVQRCEQQKKMVQMEKAAEVGESLQMTSIGNTRAPVAMGTRTQPVLENEYVP</sequence>
<evidence type="ECO:0000256" key="3">
    <source>
        <dbReference type="SAM" id="SignalP"/>
    </source>
</evidence>
<comment type="caution">
    <text evidence="4">The sequence shown here is derived from an EMBL/GenBank/DDBJ whole genome shotgun (WGS) entry which is preliminary data.</text>
</comment>
<keyword evidence="2" id="KW-0472">Membrane</keyword>
<dbReference type="PANTHER" id="PTHR33512">
    <property type="entry name" value="PROTEIN, PUTATIVE (DUF1191)-RELATED"/>
    <property type="match status" value="1"/>
</dbReference>
<dbReference type="Pfam" id="PF06697">
    <property type="entry name" value="DUF1191"/>
    <property type="match status" value="1"/>
</dbReference>